<dbReference type="AlphaFoldDB" id="A0A1X7T6L2"/>
<sequence length="232" mass="26490">MSRSMSRAAQPVLSLNECKAKVDTWSSKTFLHTKEDLIIVLNSLIIYFQSGENLEVDKFAFILEKLKNVVQTLFEQLDTAEKKIKDLQEKVEQFQVGEVNLLIGELASSVEKKIVAYVLNGTGISTDYITIRNIDDALEKREHCSHSKDIFISSEQEHRAKQNKAKLSADFPSIDGKLYRAIHHYKHCRNIQAHPKPNETIARLGQLIESQHIKNKETVEMVDKLMQISKAL</sequence>
<protein>
    <submittedName>
        <fullName evidence="2">Uncharacterized protein</fullName>
    </submittedName>
</protein>
<evidence type="ECO:0000313" key="2">
    <source>
        <dbReference type="EnsemblMetazoa" id="Aqu2.1.10127_001"/>
    </source>
</evidence>
<accession>A0A1X7T6L2</accession>
<organism evidence="2">
    <name type="scientific">Amphimedon queenslandica</name>
    <name type="common">Sponge</name>
    <dbReference type="NCBI Taxonomy" id="400682"/>
    <lineage>
        <taxon>Eukaryota</taxon>
        <taxon>Metazoa</taxon>
        <taxon>Porifera</taxon>
        <taxon>Demospongiae</taxon>
        <taxon>Heteroscleromorpha</taxon>
        <taxon>Haplosclerida</taxon>
        <taxon>Niphatidae</taxon>
        <taxon>Amphimedon</taxon>
    </lineage>
</organism>
<feature type="coiled-coil region" evidence="1">
    <location>
        <begin position="63"/>
        <end position="97"/>
    </location>
</feature>
<dbReference type="InParanoid" id="A0A1X7T6L2"/>
<keyword evidence="1" id="KW-0175">Coiled coil</keyword>
<evidence type="ECO:0000256" key="1">
    <source>
        <dbReference type="SAM" id="Coils"/>
    </source>
</evidence>
<proteinExistence type="predicted"/>
<name>A0A1X7T6L2_AMPQE</name>
<reference evidence="2" key="1">
    <citation type="submission" date="2017-05" db="UniProtKB">
        <authorList>
            <consortium name="EnsemblMetazoa"/>
        </authorList>
    </citation>
    <scope>IDENTIFICATION</scope>
</reference>
<dbReference type="EnsemblMetazoa" id="Aqu2.1.10127_001">
    <property type="protein sequence ID" value="Aqu2.1.10127_001"/>
    <property type="gene ID" value="Aqu2.1.10127"/>
</dbReference>